<dbReference type="Pfam" id="PF00480">
    <property type="entry name" value="ROK"/>
    <property type="match status" value="1"/>
</dbReference>
<organism evidence="2 3">
    <name type="scientific">Leifsonia shinshuensis</name>
    <dbReference type="NCBI Taxonomy" id="150026"/>
    <lineage>
        <taxon>Bacteria</taxon>
        <taxon>Bacillati</taxon>
        <taxon>Actinomycetota</taxon>
        <taxon>Actinomycetes</taxon>
        <taxon>Micrococcales</taxon>
        <taxon>Microbacteriaceae</taxon>
        <taxon>Leifsonia</taxon>
    </lineage>
</organism>
<dbReference type="EMBL" id="CP043641">
    <property type="protein sequence ID" value="QNE37698.1"/>
    <property type="molecule type" value="Genomic_DNA"/>
</dbReference>
<name>A0A7G6YGT3_9MICO</name>
<accession>A0A7G6YGT3</accession>
<dbReference type="AlphaFoldDB" id="A0A7G6YGT3"/>
<gene>
    <name evidence="2" type="ORF">F1C12_12380</name>
</gene>
<dbReference type="InterPro" id="IPR000600">
    <property type="entry name" value="ROK"/>
</dbReference>
<dbReference type="Gene3D" id="3.30.420.40">
    <property type="match status" value="2"/>
</dbReference>
<evidence type="ECO:0000313" key="2">
    <source>
        <dbReference type="EMBL" id="QNE37698.1"/>
    </source>
</evidence>
<dbReference type="InterPro" id="IPR043129">
    <property type="entry name" value="ATPase_NBD"/>
</dbReference>
<dbReference type="Proteomes" id="UP000515511">
    <property type="component" value="Chromosome"/>
</dbReference>
<sequence length="319" mass="31800">MGGGAAVLAFDVGGTDIKAAIFDGDGVAHGLRRTATPRAGADTPMALAQRLASLSAELRAAAPAVIPVAAGVLVPGIVDADRGIAVTSANLGWRNAPIKKLMGSTLGIPVGFDHDVHAAGLAEHRLGAARGYDDVVVLVIGTGISGSLVLGGRVHRAGGFAGEIGHSPVADGPACSCGASGCLEAVASAGAIVRSYAQLSGDAGVLGASDVLDRVRLGDPHAVQVWETALDALALSLTQLTAFLAPRAIVIGGGLSRAGADLFGPLRSRVDARLSFHHRPAIVPAQLQGNAGLLGAGLIARDSLPAHARAHAAPPWSHG</sequence>
<comment type="similarity">
    <text evidence="1">Belongs to the ROK (NagC/XylR) family.</text>
</comment>
<dbReference type="PANTHER" id="PTHR18964:SF149">
    <property type="entry name" value="BIFUNCTIONAL UDP-N-ACETYLGLUCOSAMINE 2-EPIMERASE_N-ACETYLMANNOSAMINE KINASE"/>
    <property type="match status" value="1"/>
</dbReference>
<evidence type="ECO:0000313" key="3">
    <source>
        <dbReference type="Proteomes" id="UP000515511"/>
    </source>
</evidence>
<dbReference type="KEGG" id="lse:F1C12_12380"/>
<reference evidence="3" key="1">
    <citation type="submission" date="2019-09" db="EMBL/GenBank/DDBJ databases">
        <title>Antimicrobial potential of Antarctic Bacteria.</title>
        <authorList>
            <person name="Benaud N."/>
            <person name="Edwards R.J."/>
            <person name="Ferrari B.C."/>
        </authorList>
    </citation>
    <scope>NUCLEOTIDE SEQUENCE [LARGE SCALE GENOMIC DNA]</scope>
    <source>
        <strain evidence="3">INR9</strain>
    </source>
</reference>
<dbReference type="SUPFAM" id="SSF53067">
    <property type="entry name" value="Actin-like ATPase domain"/>
    <property type="match status" value="1"/>
</dbReference>
<protein>
    <submittedName>
        <fullName evidence="2">ROK family protein</fullName>
    </submittedName>
</protein>
<evidence type="ECO:0000256" key="1">
    <source>
        <dbReference type="ARBA" id="ARBA00006479"/>
    </source>
</evidence>
<proteinExistence type="inferred from homology"/>
<dbReference type="PANTHER" id="PTHR18964">
    <property type="entry name" value="ROK (REPRESSOR, ORF, KINASE) FAMILY"/>
    <property type="match status" value="1"/>
</dbReference>